<evidence type="ECO:0000256" key="3">
    <source>
        <dbReference type="ARBA" id="ARBA00022691"/>
    </source>
</evidence>
<dbReference type="PRINTS" id="PR00505">
    <property type="entry name" value="D12N6MTFRASE"/>
</dbReference>
<evidence type="ECO:0000313" key="4">
    <source>
        <dbReference type="EMBL" id="AXV10262.1"/>
    </source>
</evidence>
<accession>A0A346Y715</accession>
<dbReference type="GO" id="GO:0032259">
    <property type="term" value="P:methylation"/>
    <property type="evidence" value="ECO:0007669"/>
    <property type="project" value="UniProtKB-KW"/>
</dbReference>
<dbReference type="AlphaFoldDB" id="A0A346Y715"/>
<dbReference type="PANTHER" id="PTHR30481">
    <property type="entry name" value="DNA ADENINE METHYLASE"/>
    <property type="match status" value="1"/>
</dbReference>
<gene>
    <name evidence="4" type="ORF">DVS28_b0522</name>
</gene>
<evidence type="ECO:0000256" key="1">
    <source>
        <dbReference type="ARBA" id="ARBA00022603"/>
    </source>
</evidence>
<dbReference type="PANTHER" id="PTHR30481:SF4">
    <property type="entry name" value="SITE-SPECIFIC DNA-METHYLTRANSFERASE (ADENINE-SPECIFIC)"/>
    <property type="match status" value="1"/>
</dbReference>
<dbReference type="PIRSF" id="PIRSF000398">
    <property type="entry name" value="M_m6A_EcoRV"/>
    <property type="match status" value="1"/>
</dbReference>
<keyword evidence="3" id="KW-0949">S-adenosyl-L-methionine</keyword>
<dbReference type="GO" id="GO:1904047">
    <property type="term" value="F:S-adenosyl-L-methionine binding"/>
    <property type="evidence" value="ECO:0007669"/>
    <property type="project" value="TreeGrafter"/>
</dbReference>
<dbReference type="GO" id="GO:0006298">
    <property type="term" value="P:mismatch repair"/>
    <property type="evidence" value="ECO:0007669"/>
    <property type="project" value="TreeGrafter"/>
</dbReference>
<dbReference type="GO" id="GO:0009307">
    <property type="term" value="P:DNA restriction-modification system"/>
    <property type="evidence" value="ECO:0007669"/>
    <property type="project" value="InterPro"/>
</dbReference>
<reference evidence="4 5" key="1">
    <citation type="submission" date="2018-09" db="EMBL/GenBank/DDBJ databases">
        <title>Complete genome sequence of Euzebya sp. DY32-46 isolated from seawater of Pacific Ocean.</title>
        <authorList>
            <person name="Xu L."/>
            <person name="Wu Y.-H."/>
            <person name="Xu X.-W."/>
        </authorList>
    </citation>
    <scope>NUCLEOTIDE SEQUENCE [LARGE SCALE GENOMIC DNA]</scope>
    <source>
        <strain evidence="4 5">DY32-46</strain>
        <plasmid evidence="5">pedy32-46i</plasmid>
    </source>
</reference>
<dbReference type="InterPro" id="IPR029063">
    <property type="entry name" value="SAM-dependent_MTases_sf"/>
</dbReference>
<dbReference type="REBASE" id="261385">
    <property type="entry name" value="M.Esp3246ORFEP"/>
</dbReference>
<dbReference type="InterPro" id="IPR012263">
    <property type="entry name" value="M_m6A_EcoRV"/>
</dbReference>
<evidence type="ECO:0000313" key="5">
    <source>
        <dbReference type="Proteomes" id="UP000264006"/>
    </source>
</evidence>
<evidence type="ECO:0000256" key="2">
    <source>
        <dbReference type="ARBA" id="ARBA00022679"/>
    </source>
</evidence>
<sequence length="282" mass="30837">MTASTAPFPYYGAKGRMADTIVATLPPHRVYLEPFFGSGAVLFSKPPATVEIVNDLDGAIVTFFRVLRERPDALEAACALTPYARDEFLRADPYESGLDDLELARRFWCRVNQSFAKATGRATGFAVGTARTQSPAATAVSRLGRFARCADRLSRVIIENTDAVDLVAKHAVTDDTVVYVDPPYPSTSRSSRSSRGGDYRVEMASAEDHERLADALHATPATVVVSGYRSSLYDRLYAGWYRVDVQTTAGSANSRVAGRTSRTESLWVSRPPRVRQLGMDVA</sequence>
<dbReference type="EMBL" id="CP031166">
    <property type="protein sequence ID" value="AXV10262.1"/>
    <property type="molecule type" value="Genomic_DNA"/>
</dbReference>
<keyword evidence="2 4" id="KW-0808">Transferase</keyword>
<keyword evidence="1 4" id="KW-0489">Methyltransferase</keyword>
<dbReference type="SUPFAM" id="SSF53335">
    <property type="entry name" value="S-adenosyl-L-methionine-dependent methyltransferases"/>
    <property type="match status" value="1"/>
</dbReference>
<geneLocation type="plasmid" evidence="5">
    <name>pedy32-46i</name>
</geneLocation>
<dbReference type="Pfam" id="PF02086">
    <property type="entry name" value="MethyltransfD12"/>
    <property type="match status" value="1"/>
</dbReference>
<keyword evidence="4" id="KW-0614">Plasmid</keyword>
<keyword evidence="5" id="KW-1185">Reference proteome</keyword>
<protein>
    <submittedName>
        <fullName evidence="4">Methyltransferase</fullName>
    </submittedName>
</protein>
<proteinExistence type="predicted"/>
<organism evidence="4 5">
    <name type="scientific">Euzebya pacifica</name>
    <dbReference type="NCBI Taxonomy" id="1608957"/>
    <lineage>
        <taxon>Bacteria</taxon>
        <taxon>Bacillati</taxon>
        <taxon>Actinomycetota</taxon>
        <taxon>Nitriliruptoria</taxon>
        <taxon>Euzebyales</taxon>
    </lineage>
</organism>
<dbReference type="GO" id="GO:0009007">
    <property type="term" value="F:site-specific DNA-methyltransferase (adenine-specific) activity"/>
    <property type="evidence" value="ECO:0007669"/>
    <property type="project" value="UniProtKB-EC"/>
</dbReference>
<dbReference type="Proteomes" id="UP000264006">
    <property type="component" value="Plasmid pEDY32-46I"/>
</dbReference>
<dbReference type="RefSeq" id="WP_114594829.1">
    <property type="nucleotide sequence ID" value="NZ_CP031166.1"/>
</dbReference>
<dbReference type="InterPro" id="IPR012327">
    <property type="entry name" value="MeTrfase_D12"/>
</dbReference>
<dbReference type="GO" id="GO:0043565">
    <property type="term" value="F:sequence-specific DNA binding"/>
    <property type="evidence" value="ECO:0007669"/>
    <property type="project" value="TreeGrafter"/>
</dbReference>
<dbReference type="KEGG" id="euz:DVS28_b0522"/>
<name>A0A346Y715_9ACTN</name>
<dbReference type="Gene3D" id="3.40.50.150">
    <property type="entry name" value="Vaccinia Virus protein VP39"/>
    <property type="match status" value="2"/>
</dbReference>
<dbReference type="OrthoDB" id="5190841at2"/>